<name>A0A9N9H1T8_9GLOM</name>
<feature type="compositionally biased region" description="Polar residues" evidence="1">
    <location>
        <begin position="79"/>
        <end position="95"/>
    </location>
</feature>
<sequence>MECLFKEYYCAGATYLLSEALKEICNSHGKVKNAVTVMAKKHYISTKRSGGAEHNTSSFTIIQKDVIIHTEHLADDENGPNSHINSNSLNTVTNR</sequence>
<evidence type="ECO:0000313" key="3">
    <source>
        <dbReference type="Proteomes" id="UP000789759"/>
    </source>
</evidence>
<dbReference type="EMBL" id="CAJVQA010007037">
    <property type="protein sequence ID" value="CAG8650439.1"/>
    <property type="molecule type" value="Genomic_DNA"/>
</dbReference>
<keyword evidence="3" id="KW-1185">Reference proteome</keyword>
<dbReference type="AlphaFoldDB" id="A0A9N9H1T8"/>
<accession>A0A9N9H1T8</accession>
<comment type="caution">
    <text evidence="2">The sequence shown here is derived from an EMBL/GenBank/DDBJ whole genome shotgun (WGS) entry which is preliminary data.</text>
</comment>
<reference evidence="2" key="1">
    <citation type="submission" date="2021-06" db="EMBL/GenBank/DDBJ databases">
        <authorList>
            <person name="Kallberg Y."/>
            <person name="Tangrot J."/>
            <person name="Rosling A."/>
        </authorList>
    </citation>
    <scope>NUCLEOTIDE SEQUENCE</scope>
    <source>
        <strain evidence="2">FL966</strain>
    </source>
</reference>
<feature type="region of interest" description="Disordered" evidence="1">
    <location>
        <begin position="73"/>
        <end position="95"/>
    </location>
</feature>
<gene>
    <name evidence="2" type="ORF">CPELLU_LOCUS9305</name>
</gene>
<organism evidence="2 3">
    <name type="scientific">Cetraspora pellucida</name>
    <dbReference type="NCBI Taxonomy" id="1433469"/>
    <lineage>
        <taxon>Eukaryota</taxon>
        <taxon>Fungi</taxon>
        <taxon>Fungi incertae sedis</taxon>
        <taxon>Mucoromycota</taxon>
        <taxon>Glomeromycotina</taxon>
        <taxon>Glomeromycetes</taxon>
        <taxon>Diversisporales</taxon>
        <taxon>Gigasporaceae</taxon>
        <taxon>Cetraspora</taxon>
    </lineage>
</organism>
<dbReference type="Proteomes" id="UP000789759">
    <property type="component" value="Unassembled WGS sequence"/>
</dbReference>
<evidence type="ECO:0000256" key="1">
    <source>
        <dbReference type="SAM" id="MobiDB-lite"/>
    </source>
</evidence>
<proteinExistence type="predicted"/>
<protein>
    <submittedName>
        <fullName evidence="2">20552_t:CDS:1</fullName>
    </submittedName>
</protein>
<dbReference type="OrthoDB" id="2401316at2759"/>
<evidence type="ECO:0000313" key="2">
    <source>
        <dbReference type="EMBL" id="CAG8650439.1"/>
    </source>
</evidence>